<feature type="transmembrane region" description="Helical" evidence="1">
    <location>
        <begin position="324"/>
        <end position="347"/>
    </location>
</feature>
<dbReference type="GO" id="GO:0008643">
    <property type="term" value="P:carbohydrate transport"/>
    <property type="evidence" value="ECO:0007669"/>
    <property type="project" value="InterPro"/>
</dbReference>
<dbReference type="OrthoDB" id="3717977at2"/>
<protein>
    <submittedName>
        <fullName evidence="2">Na+/melibiose symporter</fullName>
    </submittedName>
</protein>
<dbReference type="PANTHER" id="PTHR11328:SF24">
    <property type="entry name" value="MAJOR FACILITATOR SUPERFAMILY (MFS) PROFILE DOMAIN-CONTAINING PROTEIN"/>
    <property type="match status" value="1"/>
</dbReference>
<feature type="transmembrane region" description="Helical" evidence="1">
    <location>
        <begin position="182"/>
        <end position="201"/>
    </location>
</feature>
<accession>A0A1T4RAU9</accession>
<gene>
    <name evidence="2" type="ORF">SAMN02745673_02654</name>
</gene>
<dbReference type="SUPFAM" id="SSF103473">
    <property type="entry name" value="MFS general substrate transporter"/>
    <property type="match status" value="1"/>
</dbReference>
<dbReference type="EMBL" id="FUWS01000006">
    <property type="protein sequence ID" value="SKA12946.1"/>
    <property type="molecule type" value="Genomic_DNA"/>
</dbReference>
<organism evidence="2 3">
    <name type="scientific">Marinactinospora thermotolerans DSM 45154</name>
    <dbReference type="NCBI Taxonomy" id="1122192"/>
    <lineage>
        <taxon>Bacteria</taxon>
        <taxon>Bacillati</taxon>
        <taxon>Actinomycetota</taxon>
        <taxon>Actinomycetes</taxon>
        <taxon>Streptosporangiales</taxon>
        <taxon>Nocardiopsidaceae</taxon>
        <taxon>Marinactinospora</taxon>
    </lineage>
</organism>
<sequence length="454" mass="46729">MASPPLPRSVHVGYGLGSLVTGSFATVPGLVLLYYLTDVLAVSAGVAALVVFLPKAWDVLANPWIGGLSDRTRSRLGPRRPWLLAGALTLPVSFAAVFLAPPLDGTGAALYVAVAFLVAATAFAVFQVPYVAMPAEMTDDPGERSLLMSWRMAFLGVAILLSGAVAPAIAQSQGGTAEGYRLMGIAVGGLLLVGTLAAFLGTRRAPLTGRLESEGRLRERIAAARSNRPFALLFCAFVLQAIPAGIMLAGAPYFATYTLGAASAVTPLFVCLVGPLIVTMPLWLRASRRRGKRSCLFAAAGFFLVGAAAIAATPLLPAAWAASYAYGCVAVVGIGYAGTQMLPFAMLTDTLALDAAVSGRRRAGLFTGLWTAGETLAMAAGSGIYALVLALGGFVSSDAAVQVLQSSSALAGIVIGMSLLPAALIGVSLPFVRCYDLTEERLTALLAGTREGST</sequence>
<dbReference type="CDD" id="cd17332">
    <property type="entry name" value="MFS_MelB_like"/>
    <property type="match status" value="1"/>
</dbReference>
<feature type="transmembrane region" description="Helical" evidence="1">
    <location>
        <begin position="12"/>
        <end position="35"/>
    </location>
</feature>
<dbReference type="InterPro" id="IPR036259">
    <property type="entry name" value="MFS_trans_sf"/>
</dbReference>
<name>A0A1T4RAU9_9ACTN</name>
<keyword evidence="1" id="KW-0812">Transmembrane</keyword>
<feature type="transmembrane region" description="Helical" evidence="1">
    <location>
        <begin position="230"/>
        <end position="255"/>
    </location>
</feature>
<proteinExistence type="predicted"/>
<dbReference type="AlphaFoldDB" id="A0A1T4RAU9"/>
<feature type="transmembrane region" description="Helical" evidence="1">
    <location>
        <begin position="41"/>
        <end position="61"/>
    </location>
</feature>
<feature type="transmembrane region" description="Helical" evidence="1">
    <location>
        <begin position="152"/>
        <end position="170"/>
    </location>
</feature>
<dbReference type="GO" id="GO:0015293">
    <property type="term" value="F:symporter activity"/>
    <property type="evidence" value="ECO:0007669"/>
    <property type="project" value="InterPro"/>
</dbReference>
<evidence type="ECO:0000313" key="3">
    <source>
        <dbReference type="Proteomes" id="UP000190637"/>
    </source>
</evidence>
<dbReference type="Proteomes" id="UP000190637">
    <property type="component" value="Unassembled WGS sequence"/>
</dbReference>
<feature type="transmembrane region" description="Helical" evidence="1">
    <location>
        <begin position="296"/>
        <end position="318"/>
    </location>
</feature>
<dbReference type="GO" id="GO:0005886">
    <property type="term" value="C:plasma membrane"/>
    <property type="evidence" value="ECO:0007669"/>
    <property type="project" value="TreeGrafter"/>
</dbReference>
<feature type="transmembrane region" description="Helical" evidence="1">
    <location>
        <begin position="368"/>
        <end position="389"/>
    </location>
</feature>
<reference evidence="2 3" key="1">
    <citation type="submission" date="2017-02" db="EMBL/GenBank/DDBJ databases">
        <authorList>
            <person name="Peterson S.W."/>
        </authorList>
    </citation>
    <scope>NUCLEOTIDE SEQUENCE [LARGE SCALE GENOMIC DNA]</scope>
    <source>
        <strain evidence="2 3">DSM 45154</strain>
    </source>
</reference>
<feature type="transmembrane region" description="Helical" evidence="1">
    <location>
        <begin position="82"/>
        <end position="103"/>
    </location>
</feature>
<dbReference type="PANTHER" id="PTHR11328">
    <property type="entry name" value="MAJOR FACILITATOR SUPERFAMILY DOMAIN-CONTAINING PROTEIN"/>
    <property type="match status" value="1"/>
</dbReference>
<dbReference type="Pfam" id="PF13347">
    <property type="entry name" value="MFS_2"/>
    <property type="match status" value="1"/>
</dbReference>
<dbReference type="RefSeq" id="WP_078761952.1">
    <property type="nucleotide sequence ID" value="NZ_FUWS01000006.1"/>
</dbReference>
<dbReference type="Gene3D" id="1.20.1250.20">
    <property type="entry name" value="MFS general substrate transporter like domains"/>
    <property type="match status" value="1"/>
</dbReference>
<keyword evidence="3" id="KW-1185">Reference proteome</keyword>
<keyword evidence="1" id="KW-1133">Transmembrane helix</keyword>
<feature type="transmembrane region" description="Helical" evidence="1">
    <location>
        <begin position="109"/>
        <end position="132"/>
    </location>
</feature>
<evidence type="ECO:0000256" key="1">
    <source>
        <dbReference type="SAM" id="Phobius"/>
    </source>
</evidence>
<feature type="transmembrane region" description="Helical" evidence="1">
    <location>
        <begin position="409"/>
        <end position="432"/>
    </location>
</feature>
<dbReference type="InterPro" id="IPR039672">
    <property type="entry name" value="MFS_2"/>
</dbReference>
<dbReference type="STRING" id="1122192.SAMN02745673_02654"/>
<evidence type="ECO:0000313" key="2">
    <source>
        <dbReference type="EMBL" id="SKA12946.1"/>
    </source>
</evidence>
<keyword evidence="1" id="KW-0472">Membrane</keyword>
<feature type="transmembrane region" description="Helical" evidence="1">
    <location>
        <begin position="261"/>
        <end position="284"/>
    </location>
</feature>